<dbReference type="GO" id="GO:0003842">
    <property type="term" value="F:L-glutamate gamma-semialdehyde dehydrogenase activity"/>
    <property type="evidence" value="ECO:0007669"/>
    <property type="project" value="UniProtKB-UniRule"/>
</dbReference>
<dbReference type="EMBL" id="FOBH01000007">
    <property type="protein sequence ID" value="SEL26420.1"/>
    <property type="molecule type" value="Genomic_DNA"/>
</dbReference>
<proteinExistence type="inferred from homology"/>
<keyword evidence="5" id="KW-0642">Proline metabolism</keyword>
<dbReference type="InterPro" id="IPR029041">
    <property type="entry name" value="FAD-linked_oxidoreductase-like"/>
</dbReference>
<dbReference type="InterPro" id="IPR015590">
    <property type="entry name" value="Aldehyde_DH_dom"/>
</dbReference>
<evidence type="ECO:0000259" key="8">
    <source>
        <dbReference type="Pfam" id="PF00171"/>
    </source>
</evidence>
<dbReference type="InterPro" id="IPR002872">
    <property type="entry name" value="Proline_DH_dom"/>
</dbReference>
<evidence type="ECO:0000256" key="1">
    <source>
        <dbReference type="ARBA" id="ARBA00004786"/>
    </source>
</evidence>
<dbReference type="STRING" id="1233.SAMN05216387_107122"/>
<evidence type="ECO:0000256" key="3">
    <source>
        <dbReference type="ARBA" id="ARBA00023027"/>
    </source>
</evidence>
<feature type="domain" description="Proline dehydrogenase PutA" evidence="10">
    <location>
        <begin position="55"/>
        <end position="152"/>
    </location>
</feature>
<feature type="compositionally biased region" description="Low complexity" evidence="7">
    <location>
        <begin position="533"/>
        <end position="544"/>
    </location>
</feature>
<dbReference type="InterPro" id="IPR016163">
    <property type="entry name" value="Ald_DH_C"/>
</dbReference>
<feature type="domain" description="Aldehyde dehydrogenase" evidence="8">
    <location>
        <begin position="549"/>
        <end position="1009"/>
    </location>
</feature>
<dbReference type="InterPro" id="IPR025703">
    <property type="entry name" value="Bifunct_PutA"/>
</dbReference>
<comment type="function">
    <text evidence="5">Oxidizes proline to glutamate for use as a carbon and nitrogen source.</text>
</comment>
<dbReference type="GO" id="GO:0003677">
    <property type="term" value="F:DNA binding"/>
    <property type="evidence" value="ECO:0007669"/>
    <property type="project" value="UniProtKB-KW"/>
</dbReference>
<dbReference type="Pfam" id="PF00171">
    <property type="entry name" value="Aldedh"/>
    <property type="match status" value="1"/>
</dbReference>
<comment type="pathway">
    <text evidence="1 5">Amino-acid degradation; L-proline degradation into L-glutamate; L-glutamate from L-proline: step 2/2.</text>
</comment>
<comment type="similarity">
    <text evidence="5">In the C-terminal section; belongs to the aldehyde dehydrogenase family.</text>
</comment>
<dbReference type="SUPFAM" id="SSF51730">
    <property type="entry name" value="FAD-linked oxidoreductase"/>
    <property type="match status" value="1"/>
</dbReference>
<dbReference type="InterPro" id="IPR024082">
    <property type="entry name" value="PRODH_PutA_dom_II"/>
</dbReference>
<dbReference type="InterPro" id="IPR016160">
    <property type="entry name" value="Ald_DH_CS_CYS"/>
</dbReference>
<evidence type="ECO:0000313" key="11">
    <source>
        <dbReference type="EMBL" id="SEL26420.1"/>
    </source>
</evidence>
<dbReference type="UniPathway" id="UPA00261">
    <property type="reaction ID" value="UER00373"/>
</dbReference>
<dbReference type="Pfam" id="PF14850">
    <property type="entry name" value="Pro_dh-DNA_bdg"/>
    <property type="match status" value="1"/>
</dbReference>
<evidence type="ECO:0000256" key="7">
    <source>
        <dbReference type="SAM" id="MobiDB-lite"/>
    </source>
</evidence>
<gene>
    <name evidence="11" type="ORF">SAMN05216387_107122</name>
</gene>
<dbReference type="InterPro" id="IPR016161">
    <property type="entry name" value="Ald_DH/histidinol_DH"/>
</dbReference>
<keyword evidence="5" id="KW-0285">Flavoprotein</keyword>
<dbReference type="InterPro" id="IPR016162">
    <property type="entry name" value="Ald_DH_N"/>
</dbReference>
<evidence type="ECO:0000256" key="6">
    <source>
        <dbReference type="PIRSR" id="PIRSR000197-1"/>
    </source>
</evidence>
<reference evidence="11 12" key="1">
    <citation type="submission" date="2016-10" db="EMBL/GenBank/DDBJ databases">
        <authorList>
            <person name="de Groot N.N."/>
        </authorList>
    </citation>
    <scope>NUCLEOTIDE SEQUENCE [LARGE SCALE GENOMIC DNA]</scope>
    <source>
        <strain evidence="11 12">Nv1</strain>
    </source>
</reference>
<dbReference type="Proteomes" id="UP000198620">
    <property type="component" value="Unassembled WGS sequence"/>
</dbReference>
<dbReference type="PIRSF" id="PIRSF000197">
    <property type="entry name" value="Bifunct_PutA"/>
    <property type="match status" value="1"/>
</dbReference>
<dbReference type="InterPro" id="IPR024089">
    <property type="entry name" value="PRODH_PutA_dom_I/II"/>
</dbReference>
<dbReference type="NCBIfam" id="NF008869">
    <property type="entry name" value="PRK11904.1"/>
    <property type="match status" value="1"/>
</dbReference>
<comment type="catalytic activity">
    <reaction evidence="4 5">
        <text>L-glutamate 5-semialdehyde + NAD(+) + H2O = L-glutamate + NADH + 2 H(+)</text>
        <dbReference type="Rhea" id="RHEA:30235"/>
        <dbReference type="ChEBI" id="CHEBI:15377"/>
        <dbReference type="ChEBI" id="CHEBI:15378"/>
        <dbReference type="ChEBI" id="CHEBI:29985"/>
        <dbReference type="ChEBI" id="CHEBI:57540"/>
        <dbReference type="ChEBI" id="CHEBI:57945"/>
        <dbReference type="ChEBI" id="CHEBI:58066"/>
        <dbReference type="EC" id="1.2.1.88"/>
    </reaction>
</comment>
<keyword evidence="5" id="KW-0274">FAD</keyword>
<keyword evidence="5" id="KW-0238">DNA-binding</keyword>
<dbReference type="GO" id="GO:0004657">
    <property type="term" value="F:proline dehydrogenase activity"/>
    <property type="evidence" value="ECO:0007669"/>
    <property type="project" value="UniProtKB-UniRule"/>
</dbReference>
<keyword evidence="3 5" id="KW-0520">NAD</keyword>
<dbReference type="GO" id="GO:0009898">
    <property type="term" value="C:cytoplasmic side of plasma membrane"/>
    <property type="evidence" value="ECO:0007669"/>
    <property type="project" value="TreeGrafter"/>
</dbReference>
<dbReference type="NCBIfam" id="TIGR01238">
    <property type="entry name" value="D1pyr5carbox3"/>
    <property type="match status" value="1"/>
</dbReference>
<dbReference type="Pfam" id="PF01619">
    <property type="entry name" value="Pro_dh"/>
    <property type="match status" value="1"/>
</dbReference>
<dbReference type="InterPro" id="IPR005933">
    <property type="entry name" value="PutA_C"/>
</dbReference>
<evidence type="ECO:0000259" key="10">
    <source>
        <dbReference type="Pfam" id="PF14850"/>
    </source>
</evidence>
<comment type="cofactor">
    <cofactor evidence="5">
        <name>FAD</name>
        <dbReference type="ChEBI" id="CHEBI:57692"/>
    </cofactor>
</comment>
<dbReference type="EC" id="1.2.1.88" evidence="5"/>
<evidence type="ECO:0000256" key="2">
    <source>
        <dbReference type="ARBA" id="ARBA00023002"/>
    </source>
</evidence>
<feature type="domain" description="Proline dehydrogenase" evidence="9">
    <location>
        <begin position="162"/>
        <end position="451"/>
    </location>
</feature>
<protein>
    <recommendedName>
        <fullName evidence="5">Bifunctional protein PutA</fullName>
    </recommendedName>
    <domain>
        <recommendedName>
            <fullName evidence="5">Proline dehydrogenase</fullName>
            <ecNumber evidence="5">1.5.5.2</ecNumber>
        </recommendedName>
        <alternativeName>
            <fullName evidence="5">Proline oxidase</fullName>
        </alternativeName>
    </domain>
    <domain>
        <recommendedName>
            <fullName evidence="5">Delta-1-pyrroline-5-carboxylate dehydrogenase</fullName>
            <shortName evidence="5">P5C dehydrogenase</shortName>
            <ecNumber evidence="5">1.2.1.88</ecNumber>
        </recommendedName>
        <alternativeName>
            <fullName evidence="5">L-glutamate gamma-semialdehyde dehydrogenase</fullName>
        </alternativeName>
    </domain>
</protein>
<dbReference type="Gene3D" id="1.20.5.460">
    <property type="entry name" value="Single helix bin"/>
    <property type="match status" value="1"/>
</dbReference>
<dbReference type="SUPFAM" id="SSF53720">
    <property type="entry name" value="ALDH-like"/>
    <property type="match status" value="1"/>
</dbReference>
<dbReference type="GO" id="GO:0010133">
    <property type="term" value="P:L-proline catabolic process to L-glutamate"/>
    <property type="evidence" value="ECO:0007669"/>
    <property type="project" value="UniProtKB-UniRule"/>
</dbReference>
<dbReference type="EC" id="1.5.5.2" evidence="5"/>
<feature type="active site" evidence="6">
    <location>
        <position position="817"/>
    </location>
</feature>
<sequence>MHPPFAIAHLSDETTCVDALLSALEWDSDRRRRVGLQAEGFIRRIRDRKRDLSEMETVLEHYPLDSPEGLALLTLAEALLRIPDAATADVLIAEKMAAGIWKTSRRGRGVMKLAGIGMNLAGKALGSFLSDLERPFIRKTVEEAIRRIGRQFVVGENIAAALSAAKKLEDQGYRMSYDMLGEGARTAADADRYFETYAMAADIIGKAESSRQKPGMSVKLSALHPRYGWTQKDRCVPEIIDRLSQLCRRAAESNISLTVDAEEADRLEMSWEIISAVAKLPGLRGWDGFGLAIQAYDKRCFRLIDAISDLAAEGARKIQVRLVKGAYWDTEIKHAQVAGLPDYPVFTRKANTDLCYLVGVQKLLALRERIYPMFGTHNAHTVAAVLDMAGNSGGFEFQRLYGMGGALYDVVLAEYPVPVTIYAPVGSHEDLLPYLIRRLVENGANTSFVQQIRGTGNGAALKDPVEKAAEAHPKRHPRIPLPRDLYGPGRKNSAGMDLSAEMVRIAFLKQIPPSQAWRGVAVTPIINGNWEIKSGPIKSGSSKSNSDRPHHPHVSPANTGEIIADVWDTTADHVEAAFAAARQSSKDWSKTPAVQRAETLRRAADLIELNAPKLVGLLQHEGGKTILDSVSEVREAADFCRYYAAEGERLFAETGITLPGPTGEENRLVLDARGVFVCISPWNFPLAIFMGQIAGALMAGNSVIAKPAEQTPVIAFEAVRLLLDAGVPPGTITLLPGDGRIGAALVAHAAVDGVAFTGSVEVARLINRTLAAKDGPIVPFIAETGGQNAMLVDSTALPEQVIDDVVLSAFGSAGQRCSALRVLCVQDEIAGEIIRLLRGALQELRIGDPRLVSTDVGPVIDADALKSLTGHVEKLRSFGKLIGEAPLPEGLAGWYLAPVAYEIDSISRLPGEVFGPILHVIRYAAKNRTRIIQDINATEYGLTFGMHSRLQHVTAETARQIEAGNVYINRSMIGAVVGVQPFGGRGLSGTGPKAGGPYYLPRFANEKTVTVNTTVTGGNVALLNAVAE</sequence>
<dbReference type="GO" id="GO:0003700">
    <property type="term" value="F:DNA-binding transcription factor activity"/>
    <property type="evidence" value="ECO:0007669"/>
    <property type="project" value="InterPro"/>
</dbReference>
<dbReference type="SUPFAM" id="SSF81935">
    <property type="entry name" value="N-terminal domain of bifunctional PutA protein"/>
    <property type="match status" value="1"/>
</dbReference>
<dbReference type="PROSITE" id="PS00070">
    <property type="entry name" value="ALDEHYDE_DEHYDR_CYS"/>
    <property type="match status" value="1"/>
</dbReference>
<dbReference type="Gene3D" id="3.40.309.10">
    <property type="entry name" value="Aldehyde Dehydrogenase, Chain A, domain 2"/>
    <property type="match status" value="1"/>
</dbReference>
<evidence type="ECO:0000256" key="4">
    <source>
        <dbReference type="ARBA" id="ARBA00048142"/>
    </source>
</evidence>
<keyword evidence="2 5" id="KW-0560">Oxidoreductase</keyword>
<evidence type="ECO:0000256" key="5">
    <source>
        <dbReference type="PIRNR" id="PIRNR000197"/>
    </source>
</evidence>
<keyword evidence="12" id="KW-1185">Reference proteome</keyword>
<dbReference type="FunFam" id="3.40.309.10:FF:000005">
    <property type="entry name" value="1-pyrroline-5-carboxylate dehydrogenase 1"/>
    <property type="match status" value="1"/>
</dbReference>
<dbReference type="Gene3D" id="3.40.605.10">
    <property type="entry name" value="Aldehyde Dehydrogenase, Chain A, domain 1"/>
    <property type="match status" value="1"/>
</dbReference>
<keyword evidence="5" id="KW-0805">Transcription regulation</keyword>
<keyword evidence="5" id="KW-0804">Transcription</keyword>
<comment type="similarity">
    <text evidence="5">In the N-terminal section; belongs to the proline dehydrogenase family.</text>
</comment>
<keyword evidence="5" id="KW-0678">Repressor</keyword>
<dbReference type="PANTHER" id="PTHR42862:SF1">
    <property type="entry name" value="DELTA-1-PYRROLINE-5-CARBOXYLATE DEHYDROGENASE 2, ISOFORM A-RELATED"/>
    <property type="match status" value="1"/>
</dbReference>
<dbReference type="PANTHER" id="PTHR42862">
    <property type="entry name" value="DELTA-1-PYRROLINE-5-CARBOXYLATE DEHYDROGENASE 1, ISOFORM A-RELATED"/>
    <property type="match status" value="1"/>
</dbReference>
<name>A0A1H7NS39_9PROT</name>
<evidence type="ECO:0000313" key="12">
    <source>
        <dbReference type="Proteomes" id="UP000198620"/>
    </source>
</evidence>
<comment type="pathway">
    <text evidence="5">Amino-acid degradation; L-proline degradation into L-glutamate; L-glutamate from L-proline: step 1/2.</text>
</comment>
<dbReference type="RefSeq" id="WP_090828899.1">
    <property type="nucleotide sequence ID" value="NZ_FOBH01000007.1"/>
</dbReference>
<accession>A0A1H7NS39</accession>
<feature type="active site" evidence="6">
    <location>
        <position position="783"/>
    </location>
</feature>
<organism evidence="11 12">
    <name type="scientific">Nitrosovibrio tenuis</name>
    <dbReference type="NCBI Taxonomy" id="1233"/>
    <lineage>
        <taxon>Bacteria</taxon>
        <taxon>Pseudomonadati</taxon>
        <taxon>Pseudomonadota</taxon>
        <taxon>Betaproteobacteria</taxon>
        <taxon>Nitrosomonadales</taxon>
        <taxon>Nitrosomonadaceae</taxon>
        <taxon>Nitrosovibrio</taxon>
    </lineage>
</organism>
<comment type="catalytic activity">
    <reaction evidence="5">
        <text>L-proline + a quinone = (S)-1-pyrroline-5-carboxylate + a quinol + H(+)</text>
        <dbReference type="Rhea" id="RHEA:23784"/>
        <dbReference type="ChEBI" id="CHEBI:15378"/>
        <dbReference type="ChEBI" id="CHEBI:17388"/>
        <dbReference type="ChEBI" id="CHEBI:24646"/>
        <dbReference type="ChEBI" id="CHEBI:60039"/>
        <dbReference type="ChEBI" id="CHEBI:132124"/>
        <dbReference type="EC" id="1.5.5.2"/>
    </reaction>
</comment>
<feature type="region of interest" description="Disordered" evidence="7">
    <location>
        <begin position="533"/>
        <end position="558"/>
    </location>
</feature>
<dbReference type="InterPro" id="IPR050485">
    <property type="entry name" value="Proline_metab_enzyme"/>
</dbReference>
<dbReference type="Gene3D" id="3.20.20.220">
    <property type="match status" value="1"/>
</dbReference>
<dbReference type="AlphaFoldDB" id="A0A1H7NS39"/>
<dbReference type="CDD" id="cd07125">
    <property type="entry name" value="ALDH_PutA-P5CDH"/>
    <property type="match status" value="1"/>
</dbReference>
<dbReference type="OrthoDB" id="6187633at2"/>
<evidence type="ECO:0000259" key="9">
    <source>
        <dbReference type="Pfam" id="PF01619"/>
    </source>
</evidence>